<proteinExistence type="predicted"/>
<gene>
    <name evidence="1" type="ORF">T10_8611</name>
</gene>
<sequence>MDQQTIRVTFSSLRASLPNVHVFCPSTSIFLFLIHVRLVYTQPVEEGRGTQPCKHSNHNLTAIVLVPAIWRATVITTRPKLSVSKAPVPTPLSVLMDRNSGPISLAVSRSCRALLHQPPDGSSGSDFALGMRLISQRVMQARPHFRQSTKTRNFQQLLYSCRTRGLEV</sequence>
<reference evidence="1 2" key="1">
    <citation type="submission" date="2015-01" db="EMBL/GenBank/DDBJ databases">
        <title>Evolution of Trichinella species and genotypes.</title>
        <authorList>
            <person name="Korhonen P.K."/>
            <person name="Edoardo P."/>
            <person name="Giuseppe L.R."/>
            <person name="Gasser R.B."/>
        </authorList>
    </citation>
    <scope>NUCLEOTIDE SEQUENCE [LARGE SCALE GENOMIC DNA]</scope>
    <source>
        <strain evidence="1">ISS1980</strain>
    </source>
</reference>
<evidence type="ECO:0000313" key="2">
    <source>
        <dbReference type="Proteomes" id="UP000054843"/>
    </source>
</evidence>
<accession>A0A0V1MP96</accession>
<dbReference type="Proteomes" id="UP000054843">
    <property type="component" value="Unassembled WGS sequence"/>
</dbReference>
<dbReference type="AlphaFoldDB" id="A0A0V1MP96"/>
<name>A0A0V1MP96_9BILA</name>
<dbReference type="EMBL" id="JYDO01000064">
    <property type="protein sequence ID" value="KRZ73420.1"/>
    <property type="molecule type" value="Genomic_DNA"/>
</dbReference>
<comment type="caution">
    <text evidence="1">The sequence shown here is derived from an EMBL/GenBank/DDBJ whole genome shotgun (WGS) entry which is preliminary data.</text>
</comment>
<organism evidence="1 2">
    <name type="scientific">Trichinella papuae</name>
    <dbReference type="NCBI Taxonomy" id="268474"/>
    <lineage>
        <taxon>Eukaryota</taxon>
        <taxon>Metazoa</taxon>
        <taxon>Ecdysozoa</taxon>
        <taxon>Nematoda</taxon>
        <taxon>Enoplea</taxon>
        <taxon>Dorylaimia</taxon>
        <taxon>Trichinellida</taxon>
        <taxon>Trichinellidae</taxon>
        <taxon>Trichinella</taxon>
    </lineage>
</organism>
<evidence type="ECO:0000313" key="1">
    <source>
        <dbReference type="EMBL" id="KRZ73420.1"/>
    </source>
</evidence>
<protein>
    <submittedName>
        <fullName evidence="1">Uncharacterized protein</fullName>
    </submittedName>
</protein>
<keyword evidence="2" id="KW-1185">Reference proteome</keyword>